<dbReference type="FunFam" id="3.30.200.20:FF:000042">
    <property type="entry name" value="Aurora kinase A"/>
    <property type="match status" value="1"/>
</dbReference>
<sequence>MYRRSRAKSGQPNQAAAKLTAKMDEQGKFEFIKELGRGSFGSVVLARNTKTGEQVAIKKMERAHLQRYVESEILNHSQLRHPHVVQFREVFLSPHHINIVMDYASGGSLFGYVQSRNRLREPLARWFFQQLILAVDYCHRKGVANRDIKLENTLLQVIPGLPRPLVKICDFGYSKHDNRSVARSKVGTLTYMAPEVLQSRVYDGKTADIWSCGVVLYTMLVGRYPFQSNAGEGAGLGQEVMEMLKKMKAQEYHLPDSLNLTPECKALLKALLHPESEKRVKMAGIMADAWFRTDLPPDALNMNDKYLANTRPCPQSEAEIKNIVAMATNYNTNDMYAAQGMDQF</sequence>
<dbReference type="GO" id="GO:0004674">
    <property type="term" value="F:protein serine/threonine kinase activity"/>
    <property type="evidence" value="ECO:0007669"/>
    <property type="project" value="UniProtKB-KW"/>
</dbReference>
<keyword evidence="5 6" id="KW-0067">ATP-binding</keyword>
<keyword evidence="9" id="KW-1185">Reference proteome</keyword>
<dbReference type="PROSITE" id="PS50011">
    <property type="entry name" value="PROTEIN_KINASE_DOM"/>
    <property type="match status" value="1"/>
</dbReference>
<dbReference type="EMBL" id="FNXT01000048">
    <property type="protein sequence ID" value="SZX60167.1"/>
    <property type="molecule type" value="Genomic_DNA"/>
</dbReference>
<dbReference type="Pfam" id="PF00069">
    <property type="entry name" value="Pkinase"/>
    <property type="match status" value="1"/>
</dbReference>
<feature type="binding site" evidence="6">
    <location>
        <position position="59"/>
    </location>
    <ligand>
        <name>ATP</name>
        <dbReference type="ChEBI" id="CHEBI:30616"/>
    </ligand>
</feature>
<dbReference type="SMART" id="SM00220">
    <property type="entry name" value="S_TKc"/>
    <property type="match status" value="1"/>
</dbReference>
<feature type="domain" description="Protein kinase" evidence="7">
    <location>
        <begin position="29"/>
        <end position="291"/>
    </location>
</feature>
<accession>A0A383V3I3</accession>
<dbReference type="Proteomes" id="UP000256970">
    <property type="component" value="Unassembled WGS sequence"/>
</dbReference>
<evidence type="ECO:0000256" key="2">
    <source>
        <dbReference type="ARBA" id="ARBA00022679"/>
    </source>
</evidence>
<dbReference type="PROSITE" id="PS00107">
    <property type="entry name" value="PROTEIN_KINASE_ATP"/>
    <property type="match status" value="1"/>
</dbReference>
<dbReference type="Gene3D" id="1.10.510.10">
    <property type="entry name" value="Transferase(Phosphotransferase) domain 1"/>
    <property type="match status" value="1"/>
</dbReference>
<dbReference type="InterPro" id="IPR000719">
    <property type="entry name" value="Prot_kinase_dom"/>
</dbReference>
<keyword evidence="3 6" id="KW-0547">Nucleotide-binding</keyword>
<evidence type="ECO:0000256" key="3">
    <source>
        <dbReference type="ARBA" id="ARBA00022741"/>
    </source>
</evidence>
<evidence type="ECO:0000256" key="4">
    <source>
        <dbReference type="ARBA" id="ARBA00022777"/>
    </source>
</evidence>
<evidence type="ECO:0000256" key="5">
    <source>
        <dbReference type="ARBA" id="ARBA00022840"/>
    </source>
</evidence>
<dbReference type="PANTHER" id="PTHR24346:SF82">
    <property type="entry name" value="KP78A-RELATED"/>
    <property type="match status" value="1"/>
</dbReference>
<evidence type="ECO:0000313" key="8">
    <source>
        <dbReference type="EMBL" id="SZX60167.1"/>
    </source>
</evidence>
<dbReference type="SUPFAM" id="SSF56112">
    <property type="entry name" value="Protein kinase-like (PK-like)"/>
    <property type="match status" value="1"/>
</dbReference>
<dbReference type="FunFam" id="1.10.510.10:FF:000571">
    <property type="entry name" value="Maternal embryonic leucine zipper kinase"/>
    <property type="match status" value="1"/>
</dbReference>
<dbReference type="InterPro" id="IPR017441">
    <property type="entry name" value="Protein_kinase_ATP_BS"/>
</dbReference>
<gene>
    <name evidence="8" type="ORF">BQ4739_LOCUS745</name>
</gene>
<dbReference type="InterPro" id="IPR011009">
    <property type="entry name" value="Kinase-like_dom_sf"/>
</dbReference>
<name>A0A383V3I3_TETOB</name>
<proteinExistence type="predicted"/>
<dbReference type="AlphaFoldDB" id="A0A383V3I3"/>
<dbReference type="GO" id="GO:0005524">
    <property type="term" value="F:ATP binding"/>
    <property type="evidence" value="ECO:0007669"/>
    <property type="project" value="UniProtKB-UniRule"/>
</dbReference>
<protein>
    <recommendedName>
        <fullName evidence="7">Protein kinase domain-containing protein</fullName>
    </recommendedName>
</protein>
<dbReference type="STRING" id="3088.A0A383V3I3"/>
<reference evidence="8 9" key="1">
    <citation type="submission" date="2016-10" db="EMBL/GenBank/DDBJ databases">
        <authorList>
            <person name="Cai Z."/>
        </authorList>
    </citation>
    <scope>NUCLEOTIDE SEQUENCE [LARGE SCALE GENOMIC DNA]</scope>
</reference>
<keyword evidence="4" id="KW-0418">Kinase</keyword>
<evidence type="ECO:0000256" key="6">
    <source>
        <dbReference type="PROSITE-ProRule" id="PRU10141"/>
    </source>
</evidence>
<organism evidence="8 9">
    <name type="scientific">Tetradesmus obliquus</name>
    <name type="common">Green alga</name>
    <name type="synonym">Acutodesmus obliquus</name>
    <dbReference type="NCBI Taxonomy" id="3088"/>
    <lineage>
        <taxon>Eukaryota</taxon>
        <taxon>Viridiplantae</taxon>
        <taxon>Chlorophyta</taxon>
        <taxon>core chlorophytes</taxon>
        <taxon>Chlorophyceae</taxon>
        <taxon>CS clade</taxon>
        <taxon>Sphaeropleales</taxon>
        <taxon>Scenedesmaceae</taxon>
        <taxon>Tetradesmus</taxon>
    </lineage>
</organism>
<keyword evidence="1" id="KW-0723">Serine/threonine-protein kinase</keyword>
<evidence type="ECO:0000313" key="9">
    <source>
        <dbReference type="Proteomes" id="UP000256970"/>
    </source>
</evidence>
<dbReference type="GO" id="GO:0005737">
    <property type="term" value="C:cytoplasm"/>
    <property type="evidence" value="ECO:0007669"/>
    <property type="project" value="TreeGrafter"/>
</dbReference>
<evidence type="ECO:0000256" key="1">
    <source>
        <dbReference type="ARBA" id="ARBA00022527"/>
    </source>
</evidence>
<dbReference type="CDD" id="cd14003">
    <property type="entry name" value="STKc_AMPK-like"/>
    <property type="match status" value="1"/>
</dbReference>
<keyword evidence="2" id="KW-0808">Transferase</keyword>
<dbReference type="GO" id="GO:0035556">
    <property type="term" value="P:intracellular signal transduction"/>
    <property type="evidence" value="ECO:0007669"/>
    <property type="project" value="TreeGrafter"/>
</dbReference>
<evidence type="ECO:0000259" key="7">
    <source>
        <dbReference type="PROSITE" id="PS50011"/>
    </source>
</evidence>
<dbReference type="PANTHER" id="PTHR24346">
    <property type="entry name" value="MAP/MICROTUBULE AFFINITY-REGULATING KINASE"/>
    <property type="match status" value="1"/>
</dbReference>